<feature type="transmembrane region" description="Helical" evidence="1">
    <location>
        <begin position="91"/>
        <end position="112"/>
    </location>
</feature>
<organism evidence="3">
    <name type="scientific">freshwater metagenome</name>
    <dbReference type="NCBI Taxonomy" id="449393"/>
    <lineage>
        <taxon>unclassified sequences</taxon>
        <taxon>metagenomes</taxon>
        <taxon>ecological metagenomes</taxon>
    </lineage>
</organism>
<keyword evidence="1" id="KW-0472">Membrane</keyword>
<accession>A0A6J7AX20</accession>
<dbReference type="AlphaFoldDB" id="A0A6J7AX20"/>
<dbReference type="GO" id="GO:0006811">
    <property type="term" value="P:monoatomic ion transport"/>
    <property type="evidence" value="ECO:0007669"/>
    <property type="project" value="InterPro"/>
</dbReference>
<evidence type="ECO:0000256" key="1">
    <source>
        <dbReference type="SAM" id="Phobius"/>
    </source>
</evidence>
<dbReference type="Pfam" id="PF02932">
    <property type="entry name" value="Neur_chan_memb"/>
    <property type="match status" value="1"/>
</dbReference>
<dbReference type="InterPro" id="IPR038050">
    <property type="entry name" value="Neuro_actylchol_rec"/>
</dbReference>
<reference evidence="3" key="1">
    <citation type="submission" date="2020-05" db="EMBL/GenBank/DDBJ databases">
        <authorList>
            <person name="Chiriac C."/>
            <person name="Salcher M."/>
            <person name="Ghai R."/>
            <person name="Kavagutti S V."/>
        </authorList>
    </citation>
    <scope>NUCLEOTIDE SEQUENCE</scope>
</reference>
<dbReference type="GO" id="GO:0016020">
    <property type="term" value="C:membrane"/>
    <property type="evidence" value="ECO:0007669"/>
    <property type="project" value="InterPro"/>
</dbReference>
<dbReference type="InterPro" id="IPR036719">
    <property type="entry name" value="Neuro-gated_channel_TM_sf"/>
</dbReference>
<dbReference type="InterPro" id="IPR006029">
    <property type="entry name" value="Neurotrans-gated_channel_TM"/>
</dbReference>
<feature type="transmembrane region" description="Helical" evidence="1">
    <location>
        <begin position="36"/>
        <end position="53"/>
    </location>
</feature>
<gene>
    <name evidence="3" type="ORF">UFOPK3227_00394</name>
</gene>
<feature type="domain" description="Neurotransmitter-gated ion-channel transmembrane" evidence="2">
    <location>
        <begin position="38"/>
        <end position="141"/>
    </location>
</feature>
<evidence type="ECO:0000313" key="3">
    <source>
        <dbReference type="EMBL" id="CAB4837377.1"/>
    </source>
</evidence>
<feature type="transmembrane region" description="Helical" evidence="1">
    <location>
        <begin position="132"/>
        <end position="150"/>
    </location>
</feature>
<proteinExistence type="predicted"/>
<protein>
    <submittedName>
        <fullName evidence="3">Unannotated protein</fullName>
    </submittedName>
</protein>
<keyword evidence="1" id="KW-0812">Transmembrane</keyword>
<sequence length="151" mass="17305">MRFICSVPEVKGNEQYLRISFIVDLQRNPAGILQKLSLPLLVVLILAYLVFYIPDYEIATASALTVTALLAAIAFQWTLNDSLPKVSYMTIVDKIFYLVYSFIFYAMAQTVITFNLSKLSDDMKKLSHRIEVHSRYLFPALFCILLLLLLK</sequence>
<evidence type="ECO:0000259" key="2">
    <source>
        <dbReference type="Pfam" id="PF02932"/>
    </source>
</evidence>
<feature type="transmembrane region" description="Helical" evidence="1">
    <location>
        <begin position="59"/>
        <end position="79"/>
    </location>
</feature>
<dbReference type="SUPFAM" id="SSF90112">
    <property type="entry name" value="Neurotransmitter-gated ion-channel transmembrane pore"/>
    <property type="match status" value="1"/>
</dbReference>
<dbReference type="Gene3D" id="1.20.58.390">
    <property type="entry name" value="Neurotransmitter-gated ion-channel transmembrane domain"/>
    <property type="match status" value="1"/>
</dbReference>
<name>A0A6J7AX20_9ZZZZ</name>
<keyword evidence="1" id="KW-1133">Transmembrane helix</keyword>
<dbReference type="EMBL" id="CAFAHD010000028">
    <property type="protein sequence ID" value="CAB4837377.1"/>
    <property type="molecule type" value="Genomic_DNA"/>
</dbReference>